<dbReference type="OrthoDB" id="9802028at2"/>
<dbReference type="AlphaFoldDB" id="A0A4P6K3D8"/>
<evidence type="ECO:0000256" key="3">
    <source>
        <dbReference type="ARBA" id="ARBA00022630"/>
    </source>
</evidence>
<protein>
    <submittedName>
        <fullName evidence="9">CoA-disulfide reductase</fullName>
    </submittedName>
</protein>
<gene>
    <name evidence="9" type="ORF">EPA93_45115</name>
</gene>
<feature type="domain" description="FAD/NAD(P)-binding" evidence="8">
    <location>
        <begin position="3"/>
        <end position="307"/>
    </location>
</feature>
<dbReference type="InterPro" id="IPR050260">
    <property type="entry name" value="FAD-bd_OxRdtase"/>
</dbReference>
<evidence type="ECO:0000313" key="9">
    <source>
        <dbReference type="EMBL" id="QBD82767.1"/>
    </source>
</evidence>
<accession>A0A4P6K3D8</accession>
<proteinExistence type="inferred from homology"/>
<dbReference type="PRINTS" id="PR00368">
    <property type="entry name" value="FADPNR"/>
</dbReference>
<evidence type="ECO:0000259" key="7">
    <source>
        <dbReference type="Pfam" id="PF02852"/>
    </source>
</evidence>
<dbReference type="Proteomes" id="UP000290365">
    <property type="component" value="Chromosome"/>
</dbReference>
<evidence type="ECO:0000313" key="10">
    <source>
        <dbReference type="Proteomes" id="UP000290365"/>
    </source>
</evidence>
<name>A0A4P6K3D8_KTERU</name>
<feature type="domain" description="Pyridine nucleotide-disulphide oxidoreductase dimerisation" evidence="7">
    <location>
        <begin position="329"/>
        <end position="432"/>
    </location>
</feature>
<evidence type="ECO:0000256" key="1">
    <source>
        <dbReference type="ARBA" id="ARBA00001974"/>
    </source>
</evidence>
<dbReference type="InterPro" id="IPR023753">
    <property type="entry name" value="FAD/NAD-binding_dom"/>
</dbReference>
<dbReference type="SUPFAM" id="SSF55424">
    <property type="entry name" value="FAD/NAD-linked reductases, dimerisation (C-terminal) domain"/>
    <property type="match status" value="1"/>
</dbReference>
<dbReference type="KEGG" id="kbs:EPA93_45115"/>
<dbReference type="Pfam" id="PF02852">
    <property type="entry name" value="Pyr_redox_dim"/>
    <property type="match status" value="1"/>
</dbReference>
<dbReference type="InterPro" id="IPR016156">
    <property type="entry name" value="FAD/NAD-linked_Rdtase_dimer_sf"/>
</dbReference>
<organism evidence="9 10">
    <name type="scientific">Ktedonosporobacter rubrisoli</name>
    <dbReference type="NCBI Taxonomy" id="2509675"/>
    <lineage>
        <taxon>Bacteria</taxon>
        <taxon>Bacillati</taxon>
        <taxon>Chloroflexota</taxon>
        <taxon>Ktedonobacteria</taxon>
        <taxon>Ktedonobacterales</taxon>
        <taxon>Ktedonosporobacteraceae</taxon>
        <taxon>Ktedonosporobacter</taxon>
    </lineage>
</organism>
<evidence type="ECO:0000256" key="2">
    <source>
        <dbReference type="ARBA" id="ARBA00009130"/>
    </source>
</evidence>
<keyword evidence="4" id="KW-0274">FAD</keyword>
<dbReference type="RefSeq" id="WP_129893836.1">
    <property type="nucleotide sequence ID" value="NZ_CP035758.1"/>
</dbReference>
<keyword evidence="10" id="KW-1185">Reference proteome</keyword>
<keyword evidence="5" id="KW-0560">Oxidoreductase</keyword>
<keyword evidence="3" id="KW-0285">Flavoprotein</keyword>
<evidence type="ECO:0000256" key="5">
    <source>
        <dbReference type="ARBA" id="ARBA00023002"/>
    </source>
</evidence>
<dbReference type="Pfam" id="PF07992">
    <property type="entry name" value="Pyr_redox_2"/>
    <property type="match status" value="1"/>
</dbReference>
<evidence type="ECO:0000256" key="4">
    <source>
        <dbReference type="ARBA" id="ARBA00022827"/>
    </source>
</evidence>
<dbReference type="SUPFAM" id="SSF51905">
    <property type="entry name" value="FAD/NAD(P)-binding domain"/>
    <property type="match status" value="2"/>
</dbReference>
<dbReference type="GO" id="GO:0016491">
    <property type="term" value="F:oxidoreductase activity"/>
    <property type="evidence" value="ECO:0007669"/>
    <property type="project" value="UniProtKB-KW"/>
</dbReference>
<sequence>MSHLVIVGGSDAGISAALRARELDTRVQITMIVEDAFPNYSICGLPFYLSGEVPDYHQLAHRTREEITGAGIDLLLDHTAQAIGPEAHHVTVVDGAKQTQQIAYDRLILATGAKSRRPLIGGMDLPGVFPLHTMESSFQMQHYLQASSPRSALIIGGGYIGLEMADALTRRGLSVTLIEHGASVLKTVDPSLGTLVQAELWRQGVAVHTGIQVQQIATQQEHLCVSGTGGFEAHADIVLVAVGVEPRAELAQAIGAELGTQGAVRVSRTMATSVPDVFAAGDCVETWHRVLQGPTYLPLGTTAHKQGRIAGETVVGGERLFAGTLGTQVVKVFDLAIARTGLREHEARAAGFDPLTIEGTYLDHKVYYPGAQTVHLRLTADRRTGRLLGAQMVGSVQTEVAKRIDTLATALFHTMTVEALSDLDLSYTPPLGSPWDLMQMCAQQWSQTNVHREQQTERRA</sequence>
<dbReference type="InterPro" id="IPR004099">
    <property type="entry name" value="Pyr_nucl-diS_OxRdtase_dimer"/>
</dbReference>
<dbReference type="InterPro" id="IPR036188">
    <property type="entry name" value="FAD/NAD-bd_sf"/>
</dbReference>
<comment type="similarity">
    <text evidence="2">Belongs to the class-III pyridine nucleotide-disulfide oxidoreductase family.</text>
</comment>
<keyword evidence="6" id="KW-0676">Redox-active center</keyword>
<comment type="cofactor">
    <cofactor evidence="1">
        <name>FAD</name>
        <dbReference type="ChEBI" id="CHEBI:57692"/>
    </cofactor>
</comment>
<dbReference type="PANTHER" id="PTHR43429">
    <property type="entry name" value="PYRIDINE NUCLEOTIDE-DISULFIDE OXIDOREDUCTASE DOMAIN-CONTAINING"/>
    <property type="match status" value="1"/>
</dbReference>
<dbReference type="PANTHER" id="PTHR43429:SF1">
    <property type="entry name" value="NAD(P)H SULFUR OXIDOREDUCTASE (COA-DEPENDENT)"/>
    <property type="match status" value="1"/>
</dbReference>
<dbReference type="Gene3D" id="3.50.50.60">
    <property type="entry name" value="FAD/NAD(P)-binding domain"/>
    <property type="match status" value="2"/>
</dbReference>
<evidence type="ECO:0000256" key="6">
    <source>
        <dbReference type="ARBA" id="ARBA00023284"/>
    </source>
</evidence>
<dbReference type="PRINTS" id="PR00411">
    <property type="entry name" value="PNDRDTASEI"/>
</dbReference>
<evidence type="ECO:0000259" key="8">
    <source>
        <dbReference type="Pfam" id="PF07992"/>
    </source>
</evidence>
<dbReference type="EMBL" id="CP035758">
    <property type="protein sequence ID" value="QBD82767.1"/>
    <property type="molecule type" value="Genomic_DNA"/>
</dbReference>
<reference evidence="9 10" key="1">
    <citation type="submission" date="2019-01" db="EMBL/GenBank/DDBJ databases">
        <title>Ktedonosporobacter rubrisoli SCAWS-G2.</title>
        <authorList>
            <person name="Huang Y."/>
            <person name="Yan B."/>
        </authorList>
    </citation>
    <scope>NUCLEOTIDE SEQUENCE [LARGE SCALE GENOMIC DNA]</scope>
    <source>
        <strain evidence="9 10">SCAWS-G2</strain>
    </source>
</reference>